<proteinExistence type="predicted"/>
<organism evidence="1 2">
    <name type="scientific">Stylosanthes scabra</name>
    <dbReference type="NCBI Taxonomy" id="79078"/>
    <lineage>
        <taxon>Eukaryota</taxon>
        <taxon>Viridiplantae</taxon>
        <taxon>Streptophyta</taxon>
        <taxon>Embryophyta</taxon>
        <taxon>Tracheophyta</taxon>
        <taxon>Spermatophyta</taxon>
        <taxon>Magnoliopsida</taxon>
        <taxon>eudicotyledons</taxon>
        <taxon>Gunneridae</taxon>
        <taxon>Pentapetalae</taxon>
        <taxon>rosids</taxon>
        <taxon>fabids</taxon>
        <taxon>Fabales</taxon>
        <taxon>Fabaceae</taxon>
        <taxon>Papilionoideae</taxon>
        <taxon>50 kb inversion clade</taxon>
        <taxon>dalbergioids sensu lato</taxon>
        <taxon>Dalbergieae</taxon>
        <taxon>Pterocarpus clade</taxon>
        <taxon>Stylosanthes</taxon>
    </lineage>
</organism>
<dbReference type="Proteomes" id="UP001341840">
    <property type="component" value="Unassembled WGS sequence"/>
</dbReference>
<comment type="caution">
    <text evidence="1">The sequence shown here is derived from an EMBL/GenBank/DDBJ whole genome shotgun (WGS) entry which is preliminary data.</text>
</comment>
<accession>A0ABU6VNY8</accession>
<dbReference type="EMBL" id="JASCZI010151650">
    <property type="protein sequence ID" value="MED6173888.1"/>
    <property type="molecule type" value="Genomic_DNA"/>
</dbReference>
<keyword evidence="2" id="KW-1185">Reference proteome</keyword>
<evidence type="ECO:0000313" key="1">
    <source>
        <dbReference type="EMBL" id="MED6173888.1"/>
    </source>
</evidence>
<name>A0ABU6VNY8_9FABA</name>
<evidence type="ECO:0000313" key="2">
    <source>
        <dbReference type="Proteomes" id="UP001341840"/>
    </source>
</evidence>
<sequence>MDQPLIIRLHTNAVIHERQDGIWFQSDSSMLFQHVDISIMLELFQVFLYNLRCGFREIRKVRYRFLSRQPNGRFVHLLVWLFNDEHVRVTFRCHCRLMPQHVMDFLVEVGEAGSPCGPPVTATPVCIAKSSVPDTKMAMDNSESDSGPAVVPKVVPVLKLIRPPLILTPRRRGKELIQVYAIQRDGLLTTKLPLHAVHMVIPDKHEKYNGNGSLPCLILALLDNPIRSYFSQCG</sequence>
<reference evidence="1 2" key="1">
    <citation type="journal article" date="2023" name="Plants (Basel)">
        <title>Bridging the Gap: Combining Genomics and Transcriptomics Approaches to Understand Stylosanthes scabra, an Orphan Legume from the Brazilian Caatinga.</title>
        <authorList>
            <person name="Ferreira-Neto J.R.C."/>
            <person name="da Silva M.D."/>
            <person name="Binneck E."/>
            <person name="de Melo N.F."/>
            <person name="da Silva R.H."/>
            <person name="de Melo A.L.T.M."/>
            <person name="Pandolfi V."/>
            <person name="Bustamante F.O."/>
            <person name="Brasileiro-Vidal A.C."/>
            <person name="Benko-Iseppon A.M."/>
        </authorList>
    </citation>
    <scope>NUCLEOTIDE SEQUENCE [LARGE SCALE GENOMIC DNA]</scope>
    <source>
        <tissue evidence="1">Leaves</tissue>
    </source>
</reference>
<gene>
    <name evidence="1" type="ORF">PIB30_063917</name>
</gene>
<protein>
    <submittedName>
        <fullName evidence="1">Uncharacterized protein</fullName>
    </submittedName>
</protein>